<reference evidence="1" key="1">
    <citation type="journal article" date="2023" name="Science">
        <title>Genome structures resolve the early diversification of teleost fishes.</title>
        <authorList>
            <person name="Parey E."/>
            <person name="Louis A."/>
            <person name="Montfort J."/>
            <person name="Bouchez O."/>
            <person name="Roques C."/>
            <person name="Iampietro C."/>
            <person name="Lluch J."/>
            <person name="Castinel A."/>
            <person name="Donnadieu C."/>
            <person name="Desvignes T."/>
            <person name="Floi Bucao C."/>
            <person name="Jouanno E."/>
            <person name="Wen M."/>
            <person name="Mejri S."/>
            <person name="Dirks R."/>
            <person name="Jansen H."/>
            <person name="Henkel C."/>
            <person name="Chen W.J."/>
            <person name="Zahm M."/>
            <person name="Cabau C."/>
            <person name="Klopp C."/>
            <person name="Thompson A.W."/>
            <person name="Robinson-Rechavi M."/>
            <person name="Braasch I."/>
            <person name="Lecointre G."/>
            <person name="Bobe J."/>
            <person name="Postlethwait J.H."/>
            <person name="Berthelot C."/>
            <person name="Roest Crollius H."/>
            <person name="Guiguen Y."/>
        </authorList>
    </citation>
    <scope>NUCLEOTIDE SEQUENCE</scope>
    <source>
        <strain evidence="1">WJC10195</strain>
    </source>
</reference>
<gene>
    <name evidence="1" type="ORF">SKAU_G00103500</name>
</gene>
<keyword evidence="2" id="KW-1185">Reference proteome</keyword>
<comment type="caution">
    <text evidence="1">The sequence shown here is derived from an EMBL/GenBank/DDBJ whole genome shotgun (WGS) entry which is preliminary data.</text>
</comment>
<organism evidence="1 2">
    <name type="scientific">Synaphobranchus kaupii</name>
    <name type="common">Kaup's arrowtooth eel</name>
    <dbReference type="NCBI Taxonomy" id="118154"/>
    <lineage>
        <taxon>Eukaryota</taxon>
        <taxon>Metazoa</taxon>
        <taxon>Chordata</taxon>
        <taxon>Craniata</taxon>
        <taxon>Vertebrata</taxon>
        <taxon>Euteleostomi</taxon>
        <taxon>Actinopterygii</taxon>
        <taxon>Neopterygii</taxon>
        <taxon>Teleostei</taxon>
        <taxon>Anguilliformes</taxon>
        <taxon>Synaphobranchidae</taxon>
        <taxon>Synaphobranchus</taxon>
    </lineage>
</organism>
<evidence type="ECO:0000313" key="1">
    <source>
        <dbReference type="EMBL" id="KAJ8370322.1"/>
    </source>
</evidence>
<name>A0A9Q1J6L3_SYNKA</name>
<sequence>MVAGGGLINPFLDTGVMVYLSKWELGLDGSWAGTRDAAHYASSAHTTAASWCRAGRAKDTRHPPFINDKPSEISYVTGNGEPESIGSAGVEADIDQRRSVRRAVKNNECRQDDV</sequence>
<evidence type="ECO:0000313" key="2">
    <source>
        <dbReference type="Proteomes" id="UP001152622"/>
    </source>
</evidence>
<proteinExistence type="predicted"/>
<dbReference type="AlphaFoldDB" id="A0A9Q1J6L3"/>
<dbReference type="Proteomes" id="UP001152622">
    <property type="component" value="Chromosome 3"/>
</dbReference>
<protein>
    <submittedName>
        <fullName evidence="1">Uncharacterized protein</fullName>
    </submittedName>
</protein>
<accession>A0A9Q1J6L3</accession>
<dbReference type="EMBL" id="JAINUF010000003">
    <property type="protein sequence ID" value="KAJ8370322.1"/>
    <property type="molecule type" value="Genomic_DNA"/>
</dbReference>